<evidence type="ECO:0008006" key="3">
    <source>
        <dbReference type="Google" id="ProtNLM"/>
    </source>
</evidence>
<name>A0A8S0WGM4_CYCAE</name>
<dbReference type="InterPro" id="IPR032675">
    <property type="entry name" value="LRR_dom_sf"/>
</dbReference>
<protein>
    <recommendedName>
        <fullName evidence="3">F-box domain-containing protein</fullName>
    </recommendedName>
</protein>
<dbReference type="OrthoDB" id="2921349at2759"/>
<comment type="caution">
    <text evidence="1">The sequence shown here is derived from an EMBL/GenBank/DDBJ whole genome shotgun (WGS) entry which is preliminary data.</text>
</comment>
<dbReference type="SUPFAM" id="SSF52058">
    <property type="entry name" value="L domain-like"/>
    <property type="match status" value="1"/>
</dbReference>
<proteinExistence type="predicted"/>
<sequence>MTNAKSLNSPVPHLLHSNKSPSKAEAALVHTTIADAEQQLLRMRGAFQAAGARRSKMRKRLEQKATFVEQHKAILSPVRCIPMEVLEQIFFWVADDLDPIPLLPSAVPWMLGHICRWWRACALGIPKLWINLPAIKIKSKRRTDDYRTALQVGALWEQLKRSNPLPIRFILIISPSNDGLQELRHPLIDVLTDQAERWQDVEIWGEFHSLTALEDVRGRLQGLKALTLDLEPSLDCRKLDIFAEAPQLQHVECRGAFVGKILWPSNQLRSYEDSTTNLTVTGAYEMLRKASSLKRLEIYDLANPTVPTSTLSSLTVLQVRFTCIRPAEFLNNLTLPALEDLDLDWSECKDHDGTMFFALRAILSRSEVPSCLKSLRLRAGEMVDGALSPVLQLTPSLETLDVTMPFGNDVELLAHLEHRKPVLVPRLKSLEFFIPKDIPRDLVPIPKIKQLIENRCSDWDGILSNYVHLEYLLIRCVDRQHAISWQVILEGWVSDSPGDATMWFILNNNLARALPPELAEGENSRRGYHQREIVDENILDAMESIKIKTKDIQNVYVRFSIFCGIAGSLTSPQGFLDPPHSL</sequence>
<evidence type="ECO:0000313" key="2">
    <source>
        <dbReference type="Proteomes" id="UP000467700"/>
    </source>
</evidence>
<evidence type="ECO:0000313" key="1">
    <source>
        <dbReference type="EMBL" id="CAA7268980.1"/>
    </source>
</evidence>
<accession>A0A8S0WGM4</accession>
<gene>
    <name evidence="1" type="ORF">AAE3_LOCUS11236</name>
</gene>
<dbReference type="AlphaFoldDB" id="A0A8S0WGM4"/>
<dbReference type="Proteomes" id="UP000467700">
    <property type="component" value="Unassembled WGS sequence"/>
</dbReference>
<keyword evidence="2" id="KW-1185">Reference proteome</keyword>
<organism evidence="1 2">
    <name type="scientific">Cyclocybe aegerita</name>
    <name type="common">Black poplar mushroom</name>
    <name type="synonym">Agrocybe aegerita</name>
    <dbReference type="NCBI Taxonomy" id="1973307"/>
    <lineage>
        <taxon>Eukaryota</taxon>
        <taxon>Fungi</taxon>
        <taxon>Dikarya</taxon>
        <taxon>Basidiomycota</taxon>
        <taxon>Agaricomycotina</taxon>
        <taxon>Agaricomycetes</taxon>
        <taxon>Agaricomycetidae</taxon>
        <taxon>Agaricales</taxon>
        <taxon>Agaricineae</taxon>
        <taxon>Bolbitiaceae</taxon>
        <taxon>Cyclocybe</taxon>
    </lineage>
</organism>
<dbReference type="Gene3D" id="3.80.10.10">
    <property type="entry name" value="Ribonuclease Inhibitor"/>
    <property type="match status" value="1"/>
</dbReference>
<reference evidence="1 2" key="1">
    <citation type="submission" date="2020-01" db="EMBL/GenBank/DDBJ databases">
        <authorList>
            <person name="Gupta K D."/>
        </authorList>
    </citation>
    <scope>NUCLEOTIDE SEQUENCE [LARGE SCALE GENOMIC DNA]</scope>
</reference>
<dbReference type="EMBL" id="CACVBS010000073">
    <property type="protein sequence ID" value="CAA7268980.1"/>
    <property type="molecule type" value="Genomic_DNA"/>
</dbReference>